<feature type="domain" description="N-acetyltransferase" evidence="1">
    <location>
        <begin position="29"/>
        <end position="181"/>
    </location>
</feature>
<dbReference type="InterPro" id="IPR000182">
    <property type="entry name" value="GNAT_dom"/>
</dbReference>
<protein>
    <submittedName>
        <fullName evidence="2">N-acetyltransferase</fullName>
    </submittedName>
</protein>
<dbReference type="GO" id="GO:0008999">
    <property type="term" value="F:protein-N-terminal-alanine acetyltransferase activity"/>
    <property type="evidence" value="ECO:0007669"/>
    <property type="project" value="TreeGrafter"/>
</dbReference>
<accession>F9DTC4</accession>
<evidence type="ECO:0000313" key="2">
    <source>
        <dbReference type="EMBL" id="EGQ25970.1"/>
    </source>
</evidence>
<organism evidence="2 3">
    <name type="scientific">Sporosarcina newyorkensis 2681</name>
    <dbReference type="NCBI Taxonomy" id="1027292"/>
    <lineage>
        <taxon>Bacteria</taxon>
        <taxon>Bacillati</taxon>
        <taxon>Bacillota</taxon>
        <taxon>Bacilli</taxon>
        <taxon>Bacillales</taxon>
        <taxon>Caryophanaceae</taxon>
        <taxon>Sporosarcina</taxon>
    </lineage>
</organism>
<name>F9DTC4_9BACL</name>
<comment type="caution">
    <text evidence="2">The sequence shown here is derived from an EMBL/GenBank/DDBJ whole genome shotgun (WGS) entry which is preliminary data.</text>
</comment>
<dbReference type="Pfam" id="PF13302">
    <property type="entry name" value="Acetyltransf_3"/>
    <property type="match status" value="1"/>
</dbReference>
<dbReference type="SUPFAM" id="SSF55729">
    <property type="entry name" value="Acyl-CoA N-acyltransferases (Nat)"/>
    <property type="match status" value="1"/>
</dbReference>
<proteinExistence type="predicted"/>
<reference evidence="2 3" key="1">
    <citation type="submission" date="2011-04" db="EMBL/GenBank/DDBJ databases">
        <authorList>
            <person name="Muzny D."/>
            <person name="Qin X."/>
            <person name="Deng J."/>
            <person name="Jiang H."/>
            <person name="Liu Y."/>
            <person name="Qu J."/>
            <person name="Song X.-Z."/>
            <person name="Zhang L."/>
            <person name="Thornton R."/>
            <person name="Coyle M."/>
            <person name="Francisco L."/>
            <person name="Jackson L."/>
            <person name="Javaid M."/>
            <person name="Korchina V."/>
            <person name="Kovar C."/>
            <person name="Mata R."/>
            <person name="Mathew T."/>
            <person name="Ngo R."/>
            <person name="Nguyen L."/>
            <person name="Nguyen N."/>
            <person name="Okwuonu G."/>
            <person name="Ongeri F."/>
            <person name="Pham C."/>
            <person name="Simmons D."/>
            <person name="Wilczek-Boney K."/>
            <person name="Hale W."/>
            <person name="Jakkamsetti A."/>
            <person name="Pham P."/>
            <person name="Ruth R."/>
            <person name="San Lucas F."/>
            <person name="Warren J."/>
            <person name="Zhang J."/>
            <person name="Zhao Z."/>
            <person name="Zhou C."/>
            <person name="Zhu D."/>
            <person name="Lee S."/>
            <person name="Bess C."/>
            <person name="Blankenburg K."/>
            <person name="Forbes L."/>
            <person name="Fu Q."/>
            <person name="Gubbala S."/>
            <person name="Hirani K."/>
            <person name="Jayaseelan J.C."/>
            <person name="Lara F."/>
            <person name="Munidasa M."/>
            <person name="Palculict T."/>
            <person name="Patil S."/>
            <person name="Pu L.-L."/>
            <person name="Saada N."/>
            <person name="Tang L."/>
            <person name="Weissenberger G."/>
            <person name="Zhu Y."/>
            <person name="Hemphill L."/>
            <person name="Shang Y."/>
            <person name="Youmans B."/>
            <person name="Ayvaz T."/>
            <person name="Ross M."/>
            <person name="Santibanez J."/>
            <person name="Aqrawi P."/>
            <person name="Gross S."/>
            <person name="Joshi V."/>
            <person name="Fowler G."/>
            <person name="Nazareth L."/>
            <person name="Reid J."/>
            <person name="Worley K."/>
            <person name="Petrosino J."/>
            <person name="Highlander S."/>
            <person name="Gibbs R."/>
        </authorList>
    </citation>
    <scope>NUCLEOTIDE SEQUENCE [LARGE SCALE GENOMIC DNA]</scope>
    <source>
        <strain evidence="2 3">2681</strain>
    </source>
</reference>
<dbReference type="Proteomes" id="UP000005316">
    <property type="component" value="Unassembled WGS sequence"/>
</dbReference>
<dbReference type="HOGENOM" id="CLU_013985_3_0_9"/>
<dbReference type="Gene3D" id="3.40.630.30">
    <property type="match status" value="1"/>
</dbReference>
<dbReference type="GO" id="GO:1990189">
    <property type="term" value="F:protein N-terminal-serine acetyltransferase activity"/>
    <property type="evidence" value="ECO:0007669"/>
    <property type="project" value="TreeGrafter"/>
</dbReference>
<dbReference type="eggNOG" id="COG1670">
    <property type="taxonomic scope" value="Bacteria"/>
</dbReference>
<dbReference type="STRING" id="759851.SAMN04244570_3637"/>
<dbReference type="PANTHER" id="PTHR43441">
    <property type="entry name" value="RIBOSOMAL-PROTEIN-SERINE ACETYLTRANSFERASE"/>
    <property type="match status" value="1"/>
</dbReference>
<dbReference type="InterPro" id="IPR051908">
    <property type="entry name" value="Ribosomal_N-acetyltransferase"/>
</dbReference>
<dbReference type="AlphaFoldDB" id="F9DTC4"/>
<dbReference type="EMBL" id="AFPZ01000065">
    <property type="protein sequence ID" value="EGQ25970.1"/>
    <property type="molecule type" value="Genomic_DNA"/>
</dbReference>
<keyword evidence="2" id="KW-0808">Transferase</keyword>
<dbReference type="PANTHER" id="PTHR43441:SF12">
    <property type="entry name" value="RIBOSOMAL N-ACETYLTRANSFERASE YDAF-RELATED"/>
    <property type="match status" value="1"/>
</dbReference>
<dbReference type="PROSITE" id="PS51186">
    <property type="entry name" value="GNAT"/>
    <property type="match status" value="1"/>
</dbReference>
<gene>
    <name evidence="2" type="ORF">HMPREF9372_2055</name>
</gene>
<evidence type="ECO:0000259" key="1">
    <source>
        <dbReference type="PROSITE" id="PS51186"/>
    </source>
</evidence>
<dbReference type="GO" id="GO:0005737">
    <property type="term" value="C:cytoplasm"/>
    <property type="evidence" value="ECO:0007669"/>
    <property type="project" value="TreeGrafter"/>
</dbReference>
<dbReference type="InterPro" id="IPR016181">
    <property type="entry name" value="Acyl_CoA_acyltransferase"/>
</dbReference>
<sequence length="188" mass="21800">MERYNMFMLKVTDQISLKLLGQRDANELYDLVDDSRGNLRQWLPWVDSMIEPEQYGPIISAWLEQFAAEDGFQAGILFNGNLAGMAGFHSVNQANKQTSIGYWLAEPYQGNGIMTEVVRSLLDYAFDEYELHRVEIRCGTGNEKSRAIPERLGFIEEGVLRDAEFLYDHYHDIIVYSMLNEDWKKSRE</sequence>
<evidence type="ECO:0000313" key="3">
    <source>
        <dbReference type="Proteomes" id="UP000005316"/>
    </source>
</evidence>